<dbReference type="CDD" id="cd18084">
    <property type="entry name" value="RsmE-like"/>
    <property type="match status" value="1"/>
</dbReference>
<evidence type="ECO:0000256" key="10">
    <source>
        <dbReference type="ARBA" id="ARBA00047944"/>
    </source>
</evidence>
<protein>
    <recommendedName>
        <fullName evidence="3">16S rRNA (uracil(1498)-N(3))-methyltransferase</fullName>
        <ecNumber evidence="3">2.1.1.193</ecNumber>
    </recommendedName>
</protein>
<feature type="region of interest" description="Disordered" evidence="11">
    <location>
        <begin position="163"/>
        <end position="188"/>
    </location>
</feature>
<evidence type="ECO:0000256" key="1">
    <source>
        <dbReference type="ARBA" id="ARBA00004496"/>
    </source>
</evidence>
<dbReference type="SUPFAM" id="SSF75217">
    <property type="entry name" value="alpha/beta knot"/>
    <property type="match status" value="1"/>
</dbReference>
<feature type="non-terminal residue" evidence="14">
    <location>
        <position position="1"/>
    </location>
</feature>
<dbReference type="NCBIfam" id="TIGR00046">
    <property type="entry name" value="RsmE family RNA methyltransferase"/>
    <property type="match status" value="1"/>
</dbReference>
<feature type="domain" description="Ribosomal RNA small subunit methyltransferase E PUA-like" evidence="13">
    <location>
        <begin position="11"/>
        <end position="58"/>
    </location>
</feature>
<evidence type="ECO:0000256" key="8">
    <source>
        <dbReference type="ARBA" id="ARBA00022691"/>
    </source>
</evidence>
<dbReference type="PIRSF" id="PIRSF015601">
    <property type="entry name" value="MTase_slr0722"/>
    <property type="match status" value="1"/>
</dbReference>
<reference evidence="14" key="1">
    <citation type="journal article" date="2015" name="Nature">
        <title>Complex archaea that bridge the gap between prokaryotes and eukaryotes.</title>
        <authorList>
            <person name="Spang A."/>
            <person name="Saw J.H."/>
            <person name="Jorgensen S.L."/>
            <person name="Zaremba-Niedzwiedzka K."/>
            <person name="Martijn J."/>
            <person name="Lind A.E."/>
            <person name="van Eijk R."/>
            <person name="Schleper C."/>
            <person name="Guy L."/>
            <person name="Ettema T.J."/>
        </authorList>
    </citation>
    <scope>NUCLEOTIDE SEQUENCE</scope>
</reference>
<dbReference type="EC" id="2.1.1.193" evidence="3"/>
<dbReference type="InterPro" id="IPR029026">
    <property type="entry name" value="tRNA_m1G_MTases_N"/>
</dbReference>
<organism evidence="14">
    <name type="scientific">marine sediment metagenome</name>
    <dbReference type="NCBI Taxonomy" id="412755"/>
    <lineage>
        <taxon>unclassified sequences</taxon>
        <taxon>metagenomes</taxon>
        <taxon>ecological metagenomes</taxon>
    </lineage>
</organism>
<dbReference type="EMBL" id="LAZR01052359">
    <property type="protein sequence ID" value="KKK83144.1"/>
    <property type="molecule type" value="Genomic_DNA"/>
</dbReference>
<dbReference type="GO" id="GO:0070042">
    <property type="term" value="F:rRNA (uridine-N3-)-methyltransferase activity"/>
    <property type="evidence" value="ECO:0007669"/>
    <property type="project" value="TreeGrafter"/>
</dbReference>
<comment type="subcellular location">
    <subcellularLocation>
        <location evidence="1">Cytoplasm</location>
    </subcellularLocation>
</comment>
<dbReference type="GO" id="GO:0070475">
    <property type="term" value="P:rRNA base methylation"/>
    <property type="evidence" value="ECO:0007669"/>
    <property type="project" value="TreeGrafter"/>
</dbReference>
<proteinExistence type="inferred from homology"/>
<feature type="compositionally biased region" description="Basic and acidic residues" evidence="11">
    <location>
        <begin position="163"/>
        <end position="172"/>
    </location>
</feature>
<evidence type="ECO:0000256" key="11">
    <source>
        <dbReference type="SAM" id="MobiDB-lite"/>
    </source>
</evidence>
<keyword evidence="7" id="KW-0808">Transferase</keyword>
<evidence type="ECO:0000256" key="4">
    <source>
        <dbReference type="ARBA" id="ARBA00022490"/>
    </source>
</evidence>
<evidence type="ECO:0000256" key="6">
    <source>
        <dbReference type="ARBA" id="ARBA00022603"/>
    </source>
</evidence>
<dbReference type="InterPro" id="IPR006700">
    <property type="entry name" value="RsmE"/>
</dbReference>
<accession>A0A0F9AXQ0</accession>
<dbReference type="PANTHER" id="PTHR30027:SF3">
    <property type="entry name" value="16S RRNA (URACIL(1498)-N(3))-METHYLTRANSFERASE"/>
    <property type="match status" value="1"/>
</dbReference>
<dbReference type="InterPro" id="IPR046886">
    <property type="entry name" value="RsmE_MTase_dom"/>
</dbReference>
<evidence type="ECO:0000259" key="13">
    <source>
        <dbReference type="Pfam" id="PF20260"/>
    </source>
</evidence>
<dbReference type="SUPFAM" id="SSF88697">
    <property type="entry name" value="PUA domain-like"/>
    <property type="match status" value="1"/>
</dbReference>
<dbReference type="Pfam" id="PF04452">
    <property type="entry name" value="Methyltrans_RNA"/>
    <property type="match status" value="1"/>
</dbReference>
<feature type="domain" description="Ribosomal RNA small subunit methyltransferase E methyltransferase" evidence="12">
    <location>
        <begin position="66"/>
        <end position="243"/>
    </location>
</feature>
<comment type="similarity">
    <text evidence="2">Belongs to the RNA methyltransferase RsmE family.</text>
</comment>
<evidence type="ECO:0000256" key="3">
    <source>
        <dbReference type="ARBA" id="ARBA00012328"/>
    </source>
</evidence>
<dbReference type="PANTHER" id="PTHR30027">
    <property type="entry name" value="RIBOSOMAL RNA SMALL SUBUNIT METHYLTRANSFERASE E"/>
    <property type="match status" value="1"/>
</dbReference>
<evidence type="ECO:0000256" key="9">
    <source>
        <dbReference type="ARBA" id="ARBA00025699"/>
    </source>
</evidence>
<dbReference type="InterPro" id="IPR046887">
    <property type="entry name" value="RsmE_PUA-like"/>
</dbReference>
<evidence type="ECO:0000256" key="2">
    <source>
        <dbReference type="ARBA" id="ARBA00005528"/>
    </source>
</evidence>
<comment type="catalytic activity">
    <reaction evidence="10">
        <text>uridine(1498) in 16S rRNA + S-adenosyl-L-methionine = N(3)-methyluridine(1498) in 16S rRNA + S-adenosyl-L-homocysteine + H(+)</text>
        <dbReference type="Rhea" id="RHEA:42920"/>
        <dbReference type="Rhea" id="RHEA-COMP:10283"/>
        <dbReference type="Rhea" id="RHEA-COMP:10284"/>
        <dbReference type="ChEBI" id="CHEBI:15378"/>
        <dbReference type="ChEBI" id="CHEBI:57856"/>
        <dbReference type="ChEBI" id="CHEBI:59789"/>
        <dbReference type="ChEBI" id="CHEBI:65315"/>
        <dbReference type="ChEBI" id="CHEBI:74502"/>
        <dbReference type="EC" id="2.1.1.193"/>
    </reaction>
</comment>
<gene>
    <name evidence="14" type="ORF">LCGC14_2796320</name>
</gene>
<name>A0A0F9AXQ0_9ZZZZ</name>
<dbReference type="GO" id="GO:0005737">
    <property type="term" value="C:cytoplasm"/>
    <property type="evidence" value="ECO:0007669"/>
    <property type="project" value="UniProtKB-SubCell"/>
</dbReference>
<comment type="function">
    <text evidence="9">Specifically methylates the N3 position of the uracil ring of uridine 1498 (m3U1498) in 16S rRNA. Acts on the fully assembled 30S ribosomal subunit.</text>
</comment>
<dbReference type="Gene3D" id="3.40.1280.10">
    <property type="match status" value="1"/>
</dbReference>
<dbReference type="InterPro" id="IPR029028">
    <property type="entry name" value="Alpha/beta_knot_MTases"/>
</dbReference>
<evidence type="ECO:0000313" key="14">
    <source>
        <dbReference type="EMBL" id="KKK83144.1"/>
    </source>
</evidence>
<evidence type="ECO:0000256" key="5">
    <source>
        <dbReference type="ARBA" id="ARBA00022552"/>
    </source>
</evidence>
<keyword evidence="5" id="KW-0698">rRNA processing</keyword>
<keyword evidence="8" id="KW-0949">S-adenosyl-L-methionine</keyword>
<dbReference type="AlphaFoldDB" id="A0A0F9AXQ0"/>
<evidence type="ECO:0000259" key="12">
    <source>
        <dbReference type="Pfam" id="PF04452"/>
    </source>
</evidence>
<dbReference type="InterPro" id="IPR015947">
    <property type="entry name" value="PUA-like_sf"/>
</dbReference>
<evidence type="ECO:0000256" key="7">
    <source>
        <dbReference type="ARBA" id="ARBA00022679"/>
    </source>
</evidence>
<keyword evidence="6" id="KW-0489">Methyltransferase</keyword>
<sequence>ETPIVGGRSVLAGSEAHHLTHVMRAKPGTRVVLFDGCGSEFDAEVVQLGRSEIELEILSGREISRELPVQMTLGVALPKGDRQRWLVEKAVELGIARIVPLTTGRSVAPPVRQALKRLQRTVIEASKQCGRNRLLEIAPPQEWPDYVAGSEAVSTRIVAHPHAEHPCAEHPSAKHPSASPPSERPDRLLDGVSRGPVMLAVGPEGGFTEAEISLALEAGWQTVDLGPRILRVETAAILLAAMVTS</sequence>
<dbReference type="Pfam" id="PF20260">
    <property type="entry name" value="PUA_4"/>
    <property type="match status" value="1"/>
</dbReference>
<keyword evidence="4" id="KW-0963">Cytoplasm</keyword>
<comment type="caution">
    <text evidence="14">The sequence shown here is derived from an EMBL/GenBank/DDBJ whole genome shotgun (WGS) entry which is preliminary data.</text>
</comment>